<evidence type="ECO:0000313" key="3">
    <source>
        <dbReference type="Proteomes" id="UP000022910"/>
    </source>
</evidence>
<feature type="compositionally biased region" description="Basic and acidic residues" evidence="1">
    <location>
        <begin position="122"/>
        <end position="137"/>
    </location>
</feature>
<keyword evidence="3" id="KW-1185">Reference proteome</keyword>
<organism evidence="2 3">
    <name type="scientific">Rhizophagus irregularis (strain DAOM 197198w)</name>
    <name type="common">Glomus intraradices</name>
    <dbReference type="NCBI Taxonomy" id="1432141"/>
    <lineage>
        <taxon>Eukaryota</taxon>
        <taxon>Fungi</taxon>
        <taxon>Fungi incertae sedis</taxon>
        <taxon>Mucoromycota</taxon>
        <taxon>Glomeromycotina</taxon>
        <taxon>Glomeromycetes</taxon>
        <taxon>Glomerales</taxon>
        <taxon>Glomeraceae</taxon>
        <taxon>Rhizophagus</taxon>
    </lineage>
</organism>
<feature type="region of interest" description="Disordered" evidence="1">
    <location>
        <begin position="122"/>
        <end position="154"/>
    </location>
</feature>
<reference evidence="2 3" key="1">
    <citation type="submission" date="2014-02" db="EMBL/GenBank/DDBJ databases">
        <title>Single nucleus genome sequencing reveals high similarity among nuclei of an endomycorrhizal fungus.</title>
        <authorList>
            <person name="Lin K."/>
            <person name="Geurts R."/>
            <person name="Zhang Z."/>
            <person name="Limpens E."/>
            <person name="Saunders D.G."/>
            <person name="Mu D."/>
            <person name="Pang E."/>
            <person name="Cao H."/>
            <person name="Cha H."/>
            <person name="Lin T."/>
            <person name="Zhou Q."/>
            <person name="Shang Y."/>
            <person name="Li Y."/>
            <person name="Ivanov S."/>
            <person name="Sharma T."/>
            <person name="Velzen R.V."/>
            <person name="Ruijter N.D."/>
            <person name="Aanen D.K."/>
            <person name="Win J."/>
            <person name="Kamoun S."/>
            <person name="Bisseling T."/>
            <person name="Huang S."/>
        </authorList>
    </citation>
    <scope>NUCLEOTIDE SEQUENCE [LARGE SCALE GENOMIC DNA]</scope>
    <source>
        <strain evidence="3">DAOM197198w</strain>
    </source>
</reference>
<accession>A0A015K4K8</accession>
<dbReference type="STRING" id="1432141.A0A015K4K8"/>
<proteinExistence type="predicted"/>
<dbReference type="Proteomes" id="UP000022910">
    <property type="component" value="Unassembled WGS sequence"/>
</dbReference>
<name>A0A015K4K8_RHIIW</name>
<gene>
    <name evidence="2" type="ORF">RirG_162240</name>
</gene>
<protein>
    <submittedName>
        <fullName evidence="2">Uncharacterized protein</fullName>
    </submittedName>
</protein>
<dbReference type="HOGENOM" id="CLU_1705222_0_0_1"/>
<dbReference type="OrthoDB" id="10383826at2759"/>
<dbReference type="EMBL" id="JEMT01024739">
    <property type="protein sequence ID" value="EXX62394.1"/>
    <property type="molecule type" value="Genomic_DNA"/>
</dbReference>
<comment type="caution">
    <text evidence="2">The sequence shown here is derived from an EMBL/GenBank/DDBJ whole genome shotgun (WGS) entry which is preliminary data.</text>
</comment>
<dbReference type="AlphaFoldDB" id="A0A015K4K8"/>
<evidence type="ECO:0000313" key="2">
    <source>
        <dbReference type="EMBL" id="EXX62394.1"/>
    </source>
</evidence>
<evidence type="ECO:0000256" key="1">
    <source>
        <dbReference type="SAM" id="MobiDB-lite"/>
    </source>
</evidence>
<sequence length="154" mass="18105">MDDLHSSPATWQSQIGKNSLLSAKFRNKTIRQTFSYKIYTNRSQNTFTKDYQFISFEMPDLLKNLLRNVIDSHSAEIQTAKLQRPHQYDDEVQYFDQMHPQEAPQWSYIEQEDFIYDTEIDSRNGFDKDEDYGKETEEVLIDSQKSAAGDDLAE</sequence>